<dbReference type="EMBL" id="CP053452">
    <property type="protein sequence ID" value="QJW98860.1"/>
    <property type="molecule type" value="Genomic_DNA"/>
</dbReference>
<dbReference type="Proteomes" id="UP000503447">
    <property type="component" value="Chromosome"/>
</dbReference>
<evidence type="ECO:0000313" key="2">
    <source>
        <dbReference type="Proteomes" id="UP000503447"/>
    </source>
</evidence>
<organism evidence="1 2">
    <name type="scientific">Frigoriglobus tundricola</name>
    <dbReference type="NCBI Taxonomy" id="2774151"/>
    <lineage>
        <taxon>Bacteria</taxon>
        <taxon>Pseudomonadati</taxon>
        <taxon>Planctomycetota</taxon>
        <taxon>Planctomycetia</taxon>
        <taxon>Gemmatales</taxon>
        <taxon>Gemmataceae</taxon>
        <taxon>Frigoriglobus</taxon>
    </lineage>
</organism>
<gene>
    <name evidence="1" type="ORF">FTUN_6455</name>
</gene>
<keyword evidence="2" id="KW-1185">Reference proteome</keyword>
<dbReference type="RefSeq" id="WP_171473939.1">
    <property type="nucleotide sequence ID" value="NZ_CP053452.2"/>
</dbReference>
<proteinExistence type="predicted"/>
<dbReference type="AlphaFoldDB" id="A0A6M5YZK6"/>
<dbReference type="KEGG" id="ftj:FTUN_6455"/>
<reference evidence="2" key="1">
    <citation type="submission" date="2020-05" db="EMBL/GenBank/DDBJ databases">
        <title>Frigoriglobus tundricola gen. nov., sp. nov., a psychrotolerant cellulolytic planctomycete of the family Gemmataceae with two divergent copies of 16S rRNA gene.</title>
        <authorList>
            <person name="Kulichevskaya I.S."/>
            <person name="Ivanova A.A."/>
            <person name="Naumoff D.G."/>
            <person name="Beletsky A.V."/>
            <person name="Rijpstra W.I.C."/>
            <person name="Sinninghe Damste J.S."/>
            <person name="Mardanov A.V."/>
            <person name="Ravin N.V."/>
            <person name="Dedysh S.N."/>
        </authorList>
    </citation>
    <scope>NUCLEOTIDE SEQUENCE [LARGE SCALE GENOMIC DNA]</scope>
    <source>
        <strain evidence="2">PL17</strain>
    </source>
</reference>
<name>A0A6M5YZK6_9BACT</name>
<evidence type="ECO:0000313" key="1">
    <source>
        <dbReference type="EMBL" id="QJW98860.1"/>
    </source>
</evidence>
<protein>
    <submittedName>
        <fullName evidence="1">Uncharacterized protein</fullName>
    </submittedName>
</protein>
<accession>A0A6M5YZK6</accession>
<sequence>MSSIGGVGSGISPSALLNLVESATAAAAAAVSASAAKASVSGARGVTPVASARPSDSLHLSGLSLLVAQLQQFQIQHPQLFQQVMVHIAGQLYSASLQTTGNPAIYLSNLANLFQSASQNGDLSAIS</sequence>